<proteinExistence type="inferred from homology"/>
<accession>A0A0W4ZKJ7</accession>
<dbReference type="AlphaFoldDB" id="A0A0W4ZKJ7"/>
<dbReference type="GO" id="GO:0032174">
    <property type="term" value="C:cellular bud neck septin collar"/>
    <property type="evidence" value="ECO:0007669"/>
    <property type="project" value="EnsemblFungi"/>
</dbReference>
<reference evidence="5" key="1">
    <citation type="journal article" date="2016" name="Nat. Commun.">
        <title>Genome analysis of three Pneumocystis species reveals adaptation mechanisms to life exclusively in mammalian hosts.</title>
        <authorList>
            <person name="Ma L."/>
            <person name="Chen Z."/>
            <person name="Huang D.W."/>
            <person name="Kutty G."/>
            <person name="Ishihara M."/>
            <person name="Wang H."/>
            <person name="Abouelleil A."/>
            <person name="Bishop L."/>
            <person name="Davey E."/>
            <person name="Deng R."/>
            <person name="Deng X."/>
            <person name="Fan L."/>
            <person name="Fantoni G."/>
            <person name="Fitzgerald M."/>
            <person name="Gogineni E."/>
            <person name="Goldberg J.M."/>
            <person name="Handley G."/>
            <person name="Hu X."/>
            <person name="Huber C."/>
            <person name="Jiao X."/>
            <person name="Jones K."/>
            <person name="Levin J.Z."/>
            <person name="Liu Y."/>
            <person name="Macdonald P."/>
            <person name="Melnikov A."/>
            <person name="Raley C."/>
            <person name="Sassi M."/>
            <person name="Sherman B.T."/>
            <person name="Song X."/>
            <person name="Sykes S."/>
            <person name="Tran B."/>
            <person name="Walsh L."/>
            <person name="Xia Y."/>
            <person name="Yang J."/>
            <person name="Young S."/>
            <person name="Zeng Q."/>
            <person name="Zheng X."/>
            <person name="Stephens R."/>
            <person name="Nusbaum C."/>
            <person name="Birren B.W."/>
            <person name="Azadi P."/>
            <person name="Lempicki R.A."/>
            <person name="Cuomo C.A."/>
            <person name="Kovacs J.A."/>
        </authorList>
    </citation>
    <scope>NUCLEOTIDE SEQUENCE [LARGE SCALE GENOMIC DNA]</scope>
    <source>
        <strain evidence="5">B80</strain>
    </source>
</reference>
<dbReference type="GO" id="GO:0032968">
    <property type="term" value="P:positive regulation of transcription elongation by RNA polymerase II"/>
    <property type="evidence" value="ECO:0007669"/>
    <property type="project" value="EnsemblFungi"/>
</dbReference>
<dbReference type="GO" id="GO:0051082">
    <property type="term" value="F:unfolded protein binding"/>
    <property type="evidence" value="ECO:0007669"/>
    <property type="project" value="EnsemblFungi"/>
</dbReference>
<dbReference type="InterPro" id="IPR037231">
    <property type="entry name" value="NAP-like_sf"/>
</dbReference>
<dbReference type="GeneID" id="28936299"/>
<dbReference type="GO" id="GO:0000511">
    <property type="term" value="F:H2A-H2B histone complex chaperone activity"/>
    <property type="evidence" value="ECO:0007669"/>
    <property type="project" value="EnsemblFungi"/>
</dbReference>
<feature type="region of interest" description="Disordered" evidence="3">
    <location>
        <begin position="42"/>
        <end position="64"/>
    </location>
</feature>
<sequence length="427" mass="48146">MSENLNICNKKMMERLAPTPQNTPAGNNISIISGSNVSCGSGGGVVSSSKDDREDPPVSGRSSLSCGPGLVSMIQGKLGTLVGQSSGYIESLPLSVRIRVEGLQGLQAEHSKLEAQFQNEILELEKKYHELCSPLYLKRSAIVAGAMEPTNEEIEAGREFGRTYDTNNKKGDVENKKGGMDNDVKGIPEFWLTAMKNHPSLAEIIMPEDEKALSHLVDIRLAYLDRPGFRLEFYFSDNEFFSNKIINKTYYYRTELGYGGDFLYDHAEGDKIDWKAGKDLTTKIEIKKQRNKNTRQMRVVKKVVQTESFFRFFSPPVISDIQNDDDDSDIDNRLEADYQYGEDIKEKLIPRAIDWFTGVALAYEDEYSDDDDQDYTDEEGNDDDDDDNDDDDNDDDDDDDNDNDNDNNLDCKDANKPKQDPAECRQS</sequence>
<dbReference type="Pfam" id="PF00956">
    <property type="entry name" value="NAP"/>
    <property type="match status" value="1"/>
</dbReference>
<dbReference type="GO" id="GO:0030332">
    <property type="term" value="F:cyclin binding"/>
    <property type="evidence" value="ECO:0007669"/>
    <property type="project" value="EnsemblFungi"/>
</dbReference>
<dbReference type="GO" id="GO:0098841">
    <property type="term" value="P:protein localization to cell division site after cytokinesis"/>
    <property type="evidence" value="ECO:0007669"/>
    <property type="project" value="EnsemblFungi"/>
</dbReference>
<comment type="similarity">
    <text evidence="1 2">Belongs to the nucleosome assembly protein (NAP) family.</text>
</comment>
<protein>
    <recommendedName>
        <fullName evidence="6">Nucleosome assembly protein</fullName>
    </recommendedName>
</protein>
<dbReference type="OrthoDB" id="27325at2759"/>
<dbReference type="VEuPathDB" id="FungiDB:T552_01514"/>
<name>A0A0W4ZKJ7_PNEC8</name>
<evidence type="ECO:0000256" key="3">
    <source>
        <dbReference type="SAM" id="MobiDB-lite"/>
    </source>
</evidence>
<dbReference type="GO" id="GO:0006607">
    <property type="term" value="P:NLS-bearing protein import into nucleus"/>
    <property type="evidence" value="ECO:0007669"/>
    <property type="project" value="EnsemblFungi"/>
</dbReference>
<dbReference type="GO" id="GO:0042802">
    <property type="term" value="F:identical protein binding"/>
    <property type="evidence" value="ECO:0007669"/>
    <property type="project" value="EnsemblFungi"/>
</dbReference>
<dbReference type="GO" id="GO:0042393">
    <property type="term" value="F:histone binding"/>
    <property type="evidence" value="ECO:0007669"/>
    <property type="project" value="EnsemblFungi"/>
</dbReference>
<evidence type="ECO:0000256" key="1">
    <source>
        <dbReference type="ARBA" id="ARBA00009947"/>
    </source>
</evidence>
<gene>
    <name evidence="4" type="ORF">T552_01514</name>
</gene>
<dbReference type="PANTHER" id="PTHR11875">
    <property type="entry name" value="TESTIS-SPECIFIC Y-ENCODED PROTEIN"/>
    <property type="match status" value="1"/>
</dbReference>
<dbReference type="FunFam" id="1.20.5.1500:FF:000001">
    <property type="entry name" value="Nucleosome assembly protein 1-like 1"/>
    <property type="match status" value="1"/>
</dbReference>
<feature type="compositionally biased region" description="Acidic residues" evidence="3">
    <location>
        <begin position="365"/>
        <end position="407"/>
    </location>
</feature>
<dbReference type="Gene3D" id="3.30.1120.90">
    <property type="entry name" value="Nucleosome assembly protein"/>
    <property type="match status" value="1"/>
</dbReference>
<dbReference type="EMBL" id="LFVZ01000006">
    <property type="protein sequence ID" value="KTW28885.1"/>
    <property type="molecule type" value="Genomic_DNA"/>
</dbReference>
<dbReference type="SUPFAM" id="SSF143113">
    <property type="entry name" value="NAP-like"/>
    <property type="match status" value="1"/>
</dbReference>
<dbReference type="GO" id="GO:0006334">
    <property type="term" value="P:nucleosome assembly"/>
    <property type="evidence" value="ECO:0007669"/>
    <property type="project" value="EnsemblFungi"/>
</dbReference>
<dbReference type="GO" id="GO:0005634">
    <property type="term" value="C:nucleus"/>
    <property type="evidence" value="ECO:0007669"/>
    <property type="project" value="InterPro"/>
</dbReference>
<dbReference type="FunFam" id="3.30.1120.90:FF:000003">
    <property type="entry name" value="Nucleosome assembly protein"/>
    <property type="match status" value="1"/>
</dbReference>
<dbReference type="RefSeq" id="XP_018226252.1">
    <property type="nucleotide sequence ID" value="XM_018370096.1"/>
</dbReference>
<dbReference type="GO" id="GO:0031116">
    <property type="term" value="P:positive regulation of microtubule polymerization"/>
    <property type="evidence" value="ECO:0007669"/>
    <property type="project" value="EnsemblFungi"/>
</dbReference>
<keyword evidence="5" id="KW-1185">Reference proteome</keyword>
<evidence type="ECO:0000313" key="5">
    <source>
        <dbReference type="Proteomes" id="UP000054454"/>
    </source>
</evidence>
<evidence type="ECO:0000256" key="2">
    <source>
        <dbReference type="RuleBase" id="RU003876"/>
    </source>
</evidence>
<dbReference type="GO" id="GO:0006337">
    <property type="term" value="P:nucleosome disassembly"/>
    <property type="evidence" value="ECO:0007669"/>
    <property type="project" value="EnsemblFungi"/>
</dbReference>
<dbReference type="Gene3D" id="1.20.5.1500">
    <property type="match status" value="1"/>
</dbReference>
<dbReference type="InterPro" id="IPR002164">
    <property type="entry name" value="NAP_family"/>
</dbReference>
<dbReference type="Proteomes" id="UP000054454">
    <property type="component" value="Unassembled WGS sequence"/>
</dbReference>
<dbReference type="GO" id="GO:0008047">
    <property type="term" value="F:enzyme activator activity"/>
    <property type="evidence" value="ECO:0007669"/>
    <property type="project" value="EnsemblFungi"/>
</dbReference>
<dbReference type="GO" id="GO:1990317">
    <property type="term" value="C:Gin4 complex"/>
    <property type="evidence" value="ECO:0007669"/>
    <property type="project" value="EnsemblFungi"/>
</dbReference>
<evidence type="ECO:0008006" key="6">
    <source>
        <dbReference type="Google" id="ProtNLM"/>
    </source>
</evidence>
<dbReference type="GO" id="GO:0007117">
    <property type="term" value="P:budding cell bud growth"/>
    <property type="evidence" value="ECO:0007669"/>
    <property type="project" value="EnsemblFungi"/>
</dbReference>
<comment type="caution">
    <text evidence="4">The sequence shown here is derived from an EMBL/GenBank/DDBJ whole genome shotgun (WGS) entry which is preliminary data.</text>
</comment>
<feature type="compositionally biased region" description="Basic and acidic residues" evidence="3">
    <location>
        <begin position="409"/>
        <end position="427"/>
    </location>
</feature>
<feature type="region of interest" description="Disordered" evidence="3">
    <location>
        <begin position="365"/>
        <end position="427"/>
    </location>
</feature>
<organism evidence="4 5">
    <name type="scientific">Pneumocystis carinii (strain B80)</name>
    <name type="common">Rat pneumocystis pneumonia agent</name>
    <name type="synonym">Pneumocystis carinii f. sp. carinii</name>
    <dbReference type="NCBI Taxonomy" id="1408658"/>
    <lineage>
        <taxon>Eukaryota</taxon>
        <taxon>Fungi</taxon>
        <taxon>Dikarya</taxon>
        <taxon>Ascomycota</taxon>
        <taxon>Taphrinomycotina</taxon>
        <taxon>Pneumocystomycetes</taxon>
        <taxon>Pneumocystaceae</taxon>
        <taxon>Pneumocystis</taxon>
    </lineage>
</organism>
<evidence type="ECO:0000313" key="4">
    <source>
        <dbReference type="EMBL" id="KTW28885.1"/>
    </source>
</evidence>
<dbReference type="GO" id="GO:0042274">
    <property type="term" value="P:ribosomal small subunit biogenesis"/>
    <property type="evidence" value="ECO:0007669"/>
    <property type="project" value="EnsemblFungi"/>
</dbReference>